<gene>
    <name evidence="1" type="ORF">BDY19DRAFT_983223</name>
</gene>
<proteinExistence type="predicted"/>
<keyword evidence="2" id="KW-1185">Reference proteome</keyword>
<evidence type="ECO:0000313" key="1">
    <source>
        <dbReference type="EMBL" id="KAI0092578.1"/>
    </source>
</evidence>
<evidence type="ECO:0000313" key="2">
    <source>
        <dbReference type="Proteomes" id="UP001055072"/>
    </source>
</evidence>
<dbReference type="EMBL" id="MU274903">
    <property type="protein sequence ID" value="KAI0092578.1"/>
    <property type="molecule type" value="Genomic_DNA"/>
</dbReference>
<organism evidence="1 2">
    <name type="scientific">Irpex rosettiformis</name>
    <dbReference type="NCBI Taxonomy" id="378272"/>
    <lineage>
        <taxon>Eukaryota</taxon>
        <taxon>Fungi</taxon>
        <taxon>Dikarya</taxon>
        <taxon>Basidiomycota</taxon>
        <taxon>Agaricomycotina</taxon>
        <taxon>Agaricomycetes</taxon>
        <taxon>Polyporales</taxon>
        <taxon>Irpicaceae</taxon>
        <taxon>Irpex</taxon>
    </lineage>
</organism>
<name>A0ACB8UE29_9APHY</name>
<accession>A0ACB8UE29</accession>
<sequence length="541" mass="61944">MDFHFEVFRREPFPEEITAANAKIREQELAIKTADQEIQALMAQITLVRVTQSRYRETIARCKAVTTLARRLPEELLAKIFESCVVDGWTRAPVVVSHVCSRWRRAAMSPRVWSYIYVDGDSTDAVGRTRLWLSRAKEAPLHPTFIMTWRSARSHLWQNMELIAQRASQWETITMNSETVSQAWELINQCRLPMANLREIKAALEVQFHPVLDGEPELMDMARIFTIERAPQLHTVHLACNTLPLQLTLPPHLRSLVLTLTGSPNQRLSSASAFLDILESVPALEQLTISLPSLASQPYLAETDMDRSVVLQSLASLTLHGPTDLSGFLEHIHSPNLRQLRIRSNEEANLQQDPLAPTLFAFLKGSEAALELLELHDVDISHEFFPAYLAMLPSLRELRLHDSIITDTTLQCLDELCPLLTRIDLRWCGMVTGKALVNFVHRRNLKMNNVWHDEFMSIPGSFENEREPSLIEEVSVLNCSLVREEDVLELGRMTLCRVKVRDDDYCHTQGCCNNGRYRQRLRLRNMDAFMNQDGPRLRLIV</sequence>
<comment type="caution">
    <text evidence="1">The sequence shown here is derived from an EMBL/GenBank/DDBJ whole genome shotgun (WGS) entry which is preliminary data.</text>
</comment>
<protein>
    <submittedName>
        <fullName evidence="1">Uncharacterized protein</fullName>
    </submittedName>
</protein>
<reference evidence="1" key="1">
    <citation type="journal article" date="2021" name="Environ. Microbiol.">
        <title>Gene family expansions and transcriptome signatures uncover fungal adaptations to wood decay.</title>
        <authorList>
            <person name="Hage H."/>
            <person name="Miyauchi S."/>
            <person name="Viragh M."/>
            <person name="Drula E."/>
            <person name="Min B."/>
            <person name="Chaduli D."/>
            <person name="Navarro D."/>
            <person name="Favel A."/>
            <person name="Norest M."/>
            <person name="Lesage-Meessen L."/>
            <person name="Balint B."/>
            <person name="Merenyi Z."/>
            <person name="de Eugenio L."/>
            <person name="Morin E."/>
            <person name="Martinez A.T."/>
            <person name="Baldrian P."/>
            <person name="Stursova M."/>
            <person name="Martinez M.J."/>
            <person name="Novotny C."/>
            <person name="Magnuson J.K."/>
            <person name="Spatafora J.W."/>
            <person name="Maurice S."/>
            <person name="Pangilinan J."/>
            <person name="Andreopoulos W."/>
            <person name="LaButti K."/>
            <person name="Hundley H."/>
            <person name="Na H."/>
            <person name="Kuo A."/>
            <person name="Barry K."/>
            <person name="Lipzen A."/>
            <person name="Henrissat B."/>
            <person name="Riley R."/>
            <person name="Ahrendt S."/>
            <person name="Nagy L.G."/>
            <person name="Grigoriev I.V."/>
            <person name="Martin F."/>
            <person name="Rosso M.N."/>
        </authorList>
    </citation>
    <scope>NUCLEOTIDE SEQUENCE</scope>
    <source>
        <strain evidence="1">CBS 384.51</strain>
    </source>
</reference>
<dbReference type="Proteomes" id="UP001055072">
    <property type="component" value="Unassembled WGS sequence"/>
</dbReference>